<organism evidence="2 3">
    <name type="scientific">Aphanomyces euteiches</name>
    <dbReference type="NCBI Taxonomy" id="100861"/>
    <lineage>
        <taxon>Eukaryota</taxon>
        <taxon>Sar</taxon>
        <taxon>Stramenopiles</taxon>
        <taxon>Oomycota</taxon>
        <taxon>Saprolegniomycetes</taxon>
        <taxon>Saprolegniales</taxon>
        <taxon>Verrucalvaceae</taxon>
        <taxon>Aphanomyces</taxon>
    </lineage>
</organism>
<feature type="compositionally biased region" description="Low complexity" evidence="1">
    <location>
        <begin position="61"/>
        <end position="83"/>
    </location>
</feature>
<gene>
    <name evidence="2" type="ORF">Ae201684_012940</name>
</gene>
<feature type="compositionally biased region" description="Low complexity" evidence="1">
    <location>
        <begin position="120"/>
        <end position="136"/>
    </location>
</feature>
<dbReference type="AlphaFoldDB" id="A0A6G0WPU8"/>
<evidence type="ECO:0000313" key="2">
    <source>
        <dbReference type="EMBL" id="KAF0729439.1"/>
    </source>
</evidence>
<feature type="compositionally biased region" description="Basic and acidic residues" evidence="1">
    <location>
        <begin position="17"/>
        <end position="27"/>
    </location>
</feature>
<proteinExistence type="predicted"/>
<keyword evidence="3" id="KW-1185">Reference proteome</keyword>
<feature type="region of interest" description="Disordered" evidence="1">
    <location>
        <begin position="1"/>
        <end position="175"/>
    </location>
</feature>
<evidence type="ECO:0000313" key="3">
    <source>
        <dbReference type="Proteomes" id="UP000481153"/>
    </source>
</evidence>
<comment type="caution">
    <text evidence="2">The sequence shown here is derived from an EMBL/GenBank/DDBJ whole genome shotgun (WGS) entry which is preliminary data.</text>
</comment>
<reference evidence="2 3" key="1">
    <citation type="submission" date="2019-07" db="EMBL/GenBank/DDBJ databases">
        <title>Genomics analysis of Aphanomyces spp. identifies a new class of oomycete effector associated with host adaptation.</title>
        <authorList>
            <person name="Gaulin E."/>
        </authorList>
    </citation>
    <scope>NUCLEOTIDE SEQUENCE [LARGE SCALE GENOMIC DNA]</scope>
    <source>
        <strain evidence="2 3">ATCC 201684</strain>
    </source>
</reference>
<dbReference type="VEuPathDB" id="FungiDB:AeMF1_018029"/>
<name>A0A6G0WPU8_9STRA</name>
<evidence type="ECO:0000256" key="1">
    <source>
        <dbReference type="SAM" id="MobiDB-lite"/>
    </source>
</evidence>
<dbReference type="Proteomes" id="UP000481153">
    <property type="component" value="Unassembled WGS sequence"/>
</dbReference>
<feature type="compositionally biased region" description="Polar residues" evidence="1">
    <location>
        <begin position="146"/>
        <end position="158"/>
    </location>
</feature>
<accession>A0A6G0WPU8</accession>
<protein>
    <submittedName>
        <fullName evidence="2">Uncharacterized protein</fullName>
    </submittedName>
</protein>
<feature type="compositionally biased region" description="Polar residues" evidence="1">
    <location>
        <begin position="101"/>
        <end position="119"/>
    </location>
</feature>
<sequence length="217" mass="23200">MATAAPPAINLAKAKPAKHDQTAKRANEPTGELADVDMAPAGPAKNAPTPQPTAKAKEPGQTQTGSKDSKSTSSHSDATGSISMQQENPKIQKNMHKCTKKTNTNTQPDDNNASQGNADTTPPSSTSNPTHEPNTNAQAKAPVEQATANTNPWQSGSSLADKLSKKKPRTMRTVLPNEEDTQLLFELAKAARTDKAKRLEHFEFIKAVNLKLGWDIT</sequence>
<dbReference type="VEuPathDB" id="FungiDB:AeMF1_015304"/>
<dbReference type="EMBL" id="VJMJ01000164">
    <property type="protein sequence ID" value="KAF0729439.1"/>
    <property type="molecule type" value="Genomic_DNA"/>
</dbReference>